<reference evidence="2 3" key="1">
    <citation type="submission" date="2024-09" db="EMBL/GenBank/DDBJ databases">
        <authorList>
            <person name="Sun Q."/>
            <person name="Mori K."/>
        </authorList>
    </citation>
    <scope>NUCLEOTIDE SEQUENCE [LARGE SCALE GENOMIC DNA]</scope>
    <source>
        <strain evidence="2 3">JCM 1334</strain>
    </source>
</reference>
<dbReference type="SUPFAM" id="SSF49899">
    <property type="entry name" value="Concanavalin A-like lectins/glucanases"/>
    <property type="match status" value="1"/>
</dbReference>
<keyword evidence="3" id="KW-1185">Reference proteome</keyword>
<organism evidence="2 3">
    <name type="scientific">Arthrobacter ramosus</name>
    <dbReference type="NCBI Taxonomy" id="1672"/>
    <lineage>
        <taxon>Bacteria</taxon>
        <taxon>Bacillati</taxon>
        <taxon>Actinomycetota</taxon>
        <taxon>Actinomycetes</taxon>
        <taxon>Micrococcales</taxon>
        <taxon>Micrococcaceae</taxon>
        <taxon>Arthrobacter</taxon>
    </lineage>
</organism>
<feature type="signal peptide" evidence="1">
    <location>
        <begin position="1"/>
        <end position="29"/>
    </location>
</feature>
<protein>
    <submittedName>
        <fullName evidence="2">Uncharacterized protein</fullName>
    </submittedName>
</protein>
<sequence>MKRLLGLGFISALAAPVMALALVSGPASAAAPPPTTCSAGVPAPTNTYPGTTVVANNFESGTLAGFTVNTGTTGTATIDNSQAHSGSCSAHLHVTTDPGSLANLVTTLPANSNDVYADAWFNITTAGVAGNDVPYFRFFFDTTRFVDIYRYNSNGQIWLRVTSSTGFTYTKLVSGSIALNAWRHVGMHVIANGAASTVEVWVDGTSIFSSNQVNTTATTVTALQLGAEHLTQMGDEYIDDLVIKVGAAAAGGTSGALIPIAPTRFLDTRNTSPVAGGSAVSFQVAGVNGIPANVSAVTFNLTVANPTSFGFVTAYPSGTARPNASNVNYASGQIVPNLVTVPVGSDGKVTLYNQSSGSAQLIADVSGYYLPAAASAPGDFQALAPSRFLDTRNSTAVGPGGTVSFQVGGVNGIPATVSAVTFNLTVANPTSFGFVTAYASGTARPNASNLNYATGQIVPNSVTVPVGADGKVTLYNQSSGTAQLIADVSGYYLAGTATASGTFQPIAPTRFLDTRNSTAVAPNGTVSFQVGGVSGIPATVSAVTFNLTVANPTSFGFVTAYASGTTLPNASNLNYATGQIVPNQVVVPVGADGKVTLYSQSAGTAQLIADVAGYYLP</sequence>
<gene>
    <name evidence="2" type="ORF">ACFFP1_19760</name>
</gene>
<name>A0ABV5Y6I8_ARTRM</name>
<dbReference type="EMBL" id="JBHMBC010000039">
    <property type="protein sequence ID" value="MFB9821720.1"/>
    <property type="molecule type" value="Genomic_DNA"/>
</dbReference>
<accession>A0ABV5Y6I8</accession>
<dbReference type="RefSeq" id="WP_234753672.1">
    <property type="nucleotide sequence ID" value="NZ_BAAAWN010000001.1"/>
</dbReference>
<evidence type="ECO:0000313" key="2">
    <source>
        <dbReference type="EMBL" id="MFB9821720.1"/>
    </source>
</evidence>
<dbReference type="Proteomes" id="UP001589702">
    <property type="component" value="Unassembled WGS sequence"/>
</dbReference>
<comment type="caution">
    <text evidence="2">The sequence shown here is derived from an EMBL/GenBank/DDBJ whole genome shotgun (WGS) entry which is preliminary data.</text>
</comment>
<feature type="chain" id="PRO_5045061266" evidence="1">
    <location>
        <begin position="30"/>
        <end position="617"/>
    </location>
</feature>
<keyword evidence="1" id="KW-0732">Signal</keyword>
<evidence type="ECO:0000256" key="1">
    <source>
        <dbReference type="SAM" id="SignalP"/>
    </source>
</evidence>
<dbReference type="Gene3D" id="2.60.120.200">
    <property type="match status" value="1"/>
</dbReference>
<proteinExistence type="predicted"/>
<dbReference type="InterPro" id="IPR013320">
    <property type="entry name" value="ConA-like_dom_sf"/>
</dbReference>
<evidence type="ECO:0000313" key="3">
    <source>
        <dbReference type="Proteomes" id="UP001589702"/>
    </source>
</evidence>